<comment type="caution">
    <text evidence="2">The sequence shown here is derived from an EMBL/GenBank/DDBJ whole genome shotgun (WGS) entry which is preliminary data.</text>
</comment>
<accession>A0A9D9N3A6</accession>
<proteinExistence type="predicted"/>
<feature type="chain" id="PRO_5039083771" evidence="1">
    <location>
        <begin position="23"/>
        <end position="178"/>
    </location>
</feature>
<protein>
    <submittedName>
        <fullName evidence="2">Uncharacterized protein</fullName>
    </submittedName>
</protein>
<dbReference type="Proteomes" id="UP000823641">
    <property type="component" value="Unassembled WGS sequence"/>
</dbReference>
<dbReference type="AlphaFoldDB" id="A0A9D9N3A6"/>
<reference evidence="2" key="2">
    <citation type="journal article" date="2021" name="PeerJ">
        <title>Extensive microbial diversity within the chicken gut microbiome revealed by metagenomics and culture.</title>
        <authorList>
            <person name="Gilroy R."/>
            <person name="Ravi A."/>
            <person name="Getino M."/>
            <person name="Pursley I."/>
            <person name="Horton D.L."/>
            <person name="Alikhan N.F."/>
            <person name="Baker D."/>
            <person name="Gharbi K."/>
            <person name="Hall N."/>
            <person name="Watson M."/>
            <person name="Adriaenssens E.M."/>
            <person name="Foster-Nyarko E."/>
            <person name="Jarju S."/>
            <person name="Secka A."/>
            <person name="Antonio M."/>
            <person name="Oren A."/>
            <person name="Chaudhuri R.R."/>
            <person name="La Ragione R."/>
            <person name="Hildebrand F."/>
            <person name="Pallen M.J."/>
        </authorList>
    </citation>
    <scope>NUCLEOTIDE SEQUENCE</scope>
    <source>
        <strain evidence="2">G3-3990</strain>
    </source>
</reference>
<sequence length="178" mass="20555">MKTKTVIYRFVLALFCATTLNAQSQIKVNTLTSSYFNGLTKQTQTIVKYVITNNSDEDYLTWVALTPNEDKSDARLIDDFFFRLKGDFNYVMMLYDGLLDGLSEPFNINIGYSFLKKIRPGDTFTYIIAKTDEKSHFYEDRIVVVNKNEAYNQVSISIDEKYFFKPSSIFLVENGISD</sequence>
<dbReference type="EMBL" id="JADIMG010000003">
    <property type="protein sequence ID" value="MBO8458794.1"/>
    <property type="molecule type" value="Genomic_DNA"/>
</dbReference>
<name>A0A9D9N3A6_9BACT</name>
<evidence type="ECO:0000256" key="1">
    <source>
        <dbReference type="SAM" id="SignalP"/>
    </source>
</evidence>
<gene>
    <name evidence="2" type="ORF">IAA73_00450</name>
</gene>
<evidence type="ECO:0000313" key="2">
    <source>
        <dbReference type="EMBL" id="MBO8458794.1"/>
    </source>
</evidence>
<evidence type="ECO:0000313" key="3">
    <source>
        <dbReference type="Proteomes" id="UP000823641"/>
    </source>
</evidence>
<organism evidence="2 3">
    <name type="scientific">Candidatus Gallipaludibacter merdavium</name>
    <dbReference type="NCBI Taxonomy" id="2840839"/>
    <lineage>
        <taxon>Bacteria</taxon>
        <taxon>Pseudomonadati</taxon>
        <taxon>Bacteroidota</taxon>
        <taxon>Bacteroidia</taxon>
        <taxon>Bacteroidales</taxon>
        <taxon>Candidatus Gallipaludibacter</taxon>
    </lineage>
</organism>
<feature type="signal peptide" evidence="1">
    <location>
        <begin position="1"/>
        <end position="22"/>
    </location>
</feature>
<reference evidence="2" key="1">
    <citation type="submission" date="2020-10" db="EMBL/GenBank/DDBJ databases">
        <authorList>
            <person name="Gilroy R."/>
        </authorList>
    </citation>
    <scope>NUCLEOTIDE SEQUENCE</scope>
    <source>
        <strain evidence="2">G3-3990</strain>
    </source>
</reference>
<keyword evidence="1" id="KW-0732">Signal</keyword>